<dbReference type="RefSeq" id="WP_081073691.1">
    <property type="nucleotide sequence ID" value="NZ_QMFZ01000058.1"/>
</dbReference>
<evidence type="ECO:0000256" key="2">
    <source>
        <dbReference type="ARBA" id="ARBA00022801"/>
    </source>
</evidence>
<dbReference type="Pfam" id="PF13279">
    <property type="entry name" value="4HBT_2"/>
    <property type="match status" value="1"/>
</dbReference>
<evidence type="ECO:0000313" key="4">
    <source>
        <dbReference type="Proteomes" id="UP000252458"/>
    </source>
</evidence>
<dbReference type="CDD" id="cd00586">
    <property type="entry name" value="4HBT"/>
    <property type="match status" value="1"/>
</dbReference>
<protein>
    <submittedName>
        <fullName evidence="3">Acyl-CoA thioesterase</fullName>
    </submittedName>
</protein>
<dbReference type="PANTHER" id="PTHR31793:SF27">
    <property type="entry name" value="NOVEL THIOESTERASE SUPERFAMILY DOMAIN AND SAPOSIN A-TYPE DOMAIN CONTAINING PROTEIN (0610012H03RIK)"/>
    <property type="match status" value="1"/>
</dbReference>
<dbReference type="AlphaFoldDB" id="A0A365QHW9"/>
<dbReference type="EMBL" id="QMFZ01000058">
    <property type="protein sequence ID" value="RBB32508.1"/>
    <property type="molecule type" value="Genomic_DNA"/>
</dbReference>
<proteinExistence type="inferred from homology"/>
<dbReference type="Gene3D" id="3.10.129.10">
    <property type="entry name" value="Hotdog Thioesterase"/>
    <property type="match status" value="1"/>
</dbReference>
<evidence type="ECO:0000313" key="3">
    <source>
        <dbReference type="EMBL" id="RBB32508.1"/>
    </source>
</evidence>
<keyword evidence="2" id="KW-0378">Hydrolase</keyword>
<dbReference type="InterPro" id="IPR050563">
    <property type="entry name" value="4-hydroxybenzoyl-CoA_TE"/>
</dbReference>
<comment type="similarity">
    <text evidence="1">Belongs to the 4-hydroxybenzoyl-CoA thioesterase family.</text>
</comment>
<sequence>MPKRHFTQQIIVRYSDIDYMGHVSNAVYYQYLQDAYVKFMYGLLDAPFSERISQITVKTVCEYLDQVRLGEVLNLRASVIRFGTRSFDIEYLLARRDNEDHLVARGLSTHVTFDYATNASILLPDDLKASVLAYQGSL</sequence>
<keyword evidence="4" id="KW-1185">Reference proteome</keyword>
<dbReference type="InterPro" id="IPR029069">
    <property type="entry name" value="HotDog_dom_sf"/>
</dbReference>
<organism evidence="3 4">
    <name type="scientific">Burkholderia reimsis</name>
    <dbReference type="NCBI Taxonomy" id="2234132"/>
    <lineage>
        <taxon>Bacteria</taxon>
        <taxon>Pseudomonadati</taxon>
        <taxon>Pseudomonadota</taxon>
        <taxon>Betaproteobacteria</taxon>
        <taxon>Burkholderiales</taxon>
        <taxon>Burkholderiaceae</taxon>
        <taxon>Burkholderia</taxon>
    </lineage>
</organism>
<dbReference type="PANTHER" id="PTHR31793">
    <property type="entry name" value="4-HYDROXYBENZOYL-COA THIOESTERASE FAMILY MEMBER"/>
    <property type="match status" value="1"/>
</dbReference>
<evidence type="ECO:0000256" key="1">
    <source>
        <dbReference type="ARBA" id="ARBA00005953"/>
    </source>
</evidence>
<name>A0A365QHW9_9BURK</name>
<dbReference type="Proteomes" id="UP000252458">
    <property type="component" value="Unassembled WGS sequence"/>
</dbReference>
<gene>
    <name evidence="3" type="ORF">DPV79_38140</name>
</gene>
<comment type="caution">
    <text evidence="3">The sequence shown here is derived from an EMBL/GenBank/DDBJ whole genome shotgun (WGS) entry which is preliminary data.</text>
</comment>
<accession>A0A365QHW9</accession>
<reference evidence="3 4" key="1">
    <citation type="submission" date="2018-06" db="EMBL/GenBank/DDBJ databases">
        <title>Draft genome sequence of Burkholderia reimsis strain BE51 isolated from a French agricultural soil.</title>
        <authorList>
            <person name="Esmaeel Q."/>
        </authorList>
    </citation>
    <scope>NUCLEOTIDE SEQUENCE [LARGE SCALE GENOMIC DNA]</scope>
    <source>
        <strain evidence="3 4">BE51</strain>
    </source>
</reference>
<dbReference type="GO" id="GO:0047617">
    <property type="term" value="F:fatty acyl-CoA hydrolase activity"/>
    <property type="evidence" value="ECO:0007669"/>
    <property type="project" value="TreeGrafter"/>
</dbReference>
<dbReference type="SUPFAM" id="SSF54637">
    <property type="entry name" value="Thioesterase/thiol ester dehydrase-isomerase"/>
    <property type="match status" value="1"/>
</dbReference>